<name>A0ABD0WDC9_UMBPY</name>
<comment type="caution">
    <text evidence="2">The sequence shown here is derived from an EMBL/GenBank/DDBJ whole genome shotgun (WGS) entry which is preliminary data.</text>
</comment>
<evidence type="ECO:0000256" key="1">
    <source>
        <dbReference type="SAM" id="MobiDB-lite"/>
    </source>
</evidence>
<gene>
    <name evidence="2" type="ORF">UPYG_G00225590</name>
</gene>
<organism evidence="2 3">
    <name type="scientific">Umbra pygmaea</name>
    <name type="common">Eastern mudminnow</name>
    <dbReference type="NCBI Taxonomy" id="75934"/>
    <lineage>
        <taxon>Eukaryota</taxon>
        <taxon>Metazoa</taxon>
        <taxon>Chordata</taxon>
        <taxon>Craniata</taxon>
        <taxon>Vertebrata</taxon>
        <taxon>Euteleostomi</taxon>
        <taxon>Actinopterygii</taxon>
        <taxon>Neopterygii</taxon>
        <taxon>Teleostei</taxon>
        <taxon>Protacanthopterygii</taxon>
        <taxon>Esociformes</taxon>
        <taxon>Umbridae</taxon>
        <taxon>Umbra</taxon>
    </lineage>
</organism>
<reference evidence="2 3" key="1">
    <citation type="submission" date="2024-06" db="EMBL/GenBank/DDBJ databases">
        <authorList>
            <person name="Pan Q."/>
            <person name="Wen M."/>
            <person name="Jouanno E."/>
            <person name="Zahm M."/>
            <person name="Klopp C."/>
            <person name="Cabau C."/>
            <person name="Louis A."/>
            <person name="Berthelot C."/>
            <person name="Parey E."/>
            <person name="Roest Crollius H."/>
            <person name="Montfort J."/>
            <person name="Robinson-Rechavi M."/>
            <person name="Bouchez O."/>
            <person name="Lampietro C."/>
            <person name="Lopez Roques C."/>
            <person name="Donnadieu C."/>
            <person name="Postlethwait J."/>
            <person name="Bobe J."/>
            <person name="Verreycken H."/>
            <person name="Guiguen Y."/>
        </authorList>
    </citation>
    <scope>NUCLEOTIDE SEQUENCE [LARGE SCALE GENOMIC DNA]</scope>
    <source>
        <strain evidence="2">Up_M1</strain>
        <tissue evidence="2">Testis</tissue>
    </source>
</reference>
<evidence type="ECO:0000313" key="3">
    <source>
        <dbReference type="Proteomes" id="UP001557470"/>
    </source>
</evidence>
<dbReference type="Proteomes" id="UP001557470">
    <property type="component" value="Unassembled WGS sequence"/>
</dbReference>
<evidence type="ECO:0000313" key="2">
    <source>
        <dbReference type="EMBL" id="KAL0969325.1"/>
    </source>
</evidence>
<feature type="region of interest" description="Disordered" evidence="1">
    <location>
        <begin position="29"/>
        <end position="48"/>
    </location>
</feature>
<protein>
    <submittedName>
        <fullName evidence="2">Uncharacterized protein</fullName>
    </submittedName>
</protein>
<keyword evidence="3" id="KW-1185">Reference proteome</keyword>
<proteinExistence type="predicted"/>
<sequence length="118" mass="12436">MASSFQLGEIERAVMAGVRAALQGAGPPVPSTSLMVSTPGVRMGTSSSATTVTSLRSVPLPSFPWRNGARSGYLNQRSVKTYTKEVVCLPFSSESSVFIIPRGDTRTKLAQAGFVGKI</sequence>
<accession>A0ABD0WDC9</accession>
<dbReference type="AlphaFoldDB" id="A0ABD0WDC9"/>
<dbReference type="EMBL" id="JAGEUA010000007">
    <property type="protein sequence ID" value="KAL0969325.1"/>
    <property type="molecule type" value="Genomic_DNA"/>
</dbReference>